<dbReference type="Proteomes" id="UP001157502">
    <property type="component" value="Chromosome 8"/>
</dbReference>
<keyword evidence="2" id="KW-1185">Reference proteome</keyword>
<proteinExistence type="predicted"/>
<name>A0ACC2GY70_DALPE</name>
<dbReference type="EMBL" id="CM055735">
    <property type="protein sequence ID" value="KAJ8008460.1"/>
    <property type="molecule type" value="Genomic_DNA"/>
</dbReference>
<comment type="caution">
    <text evidence="1">The sequence shown here is derived from an EMBL/GenBank/DDBJ whole genome shotgun (WGS) entry which is preliminary data.</text>
</comment>
<evidence type="ECO:0000313" key="1">
    <source>
        <dbReference type="EMBL" id="KAJ8008460.1"/>
    </source>
</evidence>
<gene>
    <name evidence="1" type="ORF">DPEC_G00105050</name>
</gene>
<evidence type="ECO:0000313" key="2">
    <source>
        <dbReference type="Proteomes" id="UP001157502"/>
    </source>
</evidence>
<organism evidence="1 2">
    <name type="scientific">Dallia pectoralis</name>
    <name type="common">Alaska blackfish</name>
    <dbReference type="NCBI Taxonomy" id="75939"/>
    <lineage>
        <taxon>Eukaryota</taxon>
        <taxon>Metazoa</taxon>
        <taxon>Chordata</taxon>
        <taxon>Craniata</taxon>
        <taxon>Vertebrata</taxon>
        <taxon>Euteleostomi</taxon>
        <taxon>Actinopterygii</taxon>
        <taxon>Neopterygii</taxon>
        <taxon>Teleostei</taxon>
        <taxon>Protacanthopterygii</taxon>
        <taxon>Esociformes</taxon>
        <taxon>Umbridae</taxon>
        <taxon>Dallia</taxon>
    </lineage>
</organism>
<accession>A0ACC2GY70</accession>
<reference evidence="1" key="1">
    <citation type="submission" date="2021-05" db="EMBL/GenBank/DDBJ databases">
        <authorList>
            <person name="Pan Q."/>
            <person name="Jouanno E."/>
            <person name="Zahm M."/>
            <person name="Klopp C."/>
            <person name="Cabau C."/>
            <person name="Louis A."/>
            <person name="Berthelot C."/>
            <person name="Parey E."/>
            <person name="Roest Crollius H."/>
            <person name="Montfort J."/>
            <person name="Robinson-Rechavi M."/>
            <person name="Bouchez O."/>
            <person name="Lampietro C."/>
            <person name="Lopez Roques C."/>
            <person name="Donnadieu C."/>
            <person name="Postlethwait J."/>
            <person name="Bobe J."/>
            <person name="Dillon D."/>
            <person name="Chandos A."/>
            <person name="von Hippel F."/>
            <person name="Guiguen Y."/>
        </authorList>
    </citation>
    <scope>NUCLEOTIDE SEQUENCE</scope>
    <source>
        <strain evidence="1">YG-Jan2019</strain>
    </source>
</reference>
<sequence>MEDSKEGLGGGTASPYSFAPAPFGLNHNRVVCLPLVSDCLKLLWAYSDLIHELDNVAHLTEAFNVFPYPTLEETAELAQSCALHPDQVRVWFMVQRLKFGISWGSEEIDEVRRKMCGSNQVRETDKNNKESEAPPPVCNGGEASEHSPVSTEPGRVFSESSPVPGKRLKRHLGVAPITVSPRSPPPPSISPLPTHLVVSGRATGPPLKVKVLDNCVVYQRTHNPSHSELWRSFLQNSKPSEVELERLQALTNLKMKYIRKWFCNRRFSYGFLHGVKANPESDDGQSDSQQQAGALGSSQEGTEVENNLKVKNEKGLGAANDATSGCQERGEQDQVNKGKKKVRSANVRNNPKEKASKISRRGRIKTRAQQELLRQFFLTCQWPNSDDYTLLQRKTGLSRLYLTRWFGDTRYHIKQNIQSWMTKEDHLRVIAQIRKKQK</sequence>
<protein>
    <submittedName>
        <fullName evidence="1">Uncharacterized protein</fullName>
    </submittedName>
</protein>